<evidence type="ECO:0000256" key="3">
    <source>
        <dbReference type="ARBA" id="ARBA00022692"/>
    </source>
</evidence>
<feature type="transmembrane region" description="Helical" evidence="6">
    <location>
        <begin position="339"/>
        <end position="366"/>
    </location>
</feature>
<keyword evidence="2" id="KW-1003">Cell membrane</keyword>
<evidence type="ECO:0000256" key="1">
    <source>
        <dbReference type="ARBA" id="ARBA00004651"/>
    </source>
</evidence>
<evidence type="ECO:0000256" key="2">
    <source>
        <dbReference type="ARBA" id="ARBA00022475"/>
    </source>
</evidence>
<feature type="transmembrane region" description="Helical" evidence="6">
    <location>
        <begin position="680"/>
        <end position="705"/>
    </location>
</feature>
<dbReference type="InterPro" id="IPR050250">
    <property type="entry name" value="Macrolide_Exporter_MacB"/>
</dbReference>
<name>A0A1K1LQN6_9FLAO</name>
<evidence type="ECO:0000259" key="8">
    <source>
        <dbReference type="Pfam" id="PF12704"/>
    </source>
</evidence>
<evidence type="ECO:0000313" key="9">
    <source>
        <dbReference type="EMBL" id="SFW13221.1"/>
    </source>
</evidence>
<dbReference type="EMBL" id="FPJE01000001">
    <property type="protein sequence ID" value="SFW13221.1"/>
    <property type="molecule type" value="Genomic_DNA"/>
</dbReference>
<feature type="domain" description="MacB-like periplasmic core" evidence="8">
    <location>
        <begin position="26"/>
        <end position="237"/>
    </location>
</feature>
<dbReference type="OrthoDB" id="8740261at2"/>
<evidence type="ECO:0000259" key="7">
    <source>
        <dbReference type="Pfam" id="PF02687"/>
    </source>
</evidence>
<protein>
    <submittedName>
        <fullName evidence="9">ABC-type antimicrobial peptide transport system, permease component</fullName>
    </submittedName>
</protein>
<dbReference type="RefSeq" id="WP_072315418.1">
    <property type="nucleotide sequence ID" value="NZ_FPJE01000001.1"/>
</dbReference>
<dbReference type="PANTHER" id="PTHR30572:SF18">
    <property type="entry name" value="ABC-TYPE MACROLIDE FAMILY EXPORT SYSTEM PERMEASE COMPONENT 2"/>
    <property type="match status" value="1"/>
</dbReference>
<proteinExistence type="predicted"/>
<keyword evidence="4 6" id="KW-1133">Transmembrane helix</keyword>
<dbReference type="Proteomes" id="UP000182248">
    <property type="component" value="Unassembled WGS sequence"/>
</dbReference>
<evidence type="ECO:0000313" key="10">
    <source>
        <dbReference type="Proteomes" id="UP000182248"/>
    </source>
</evidence>
<dbReference type="InterPro" id="IPR025857">
    <property type="entry name" value="MacB_PCD"/>
</dbReference>
<feature type="transmembrane region" description="Helical" evidence="6">
    <location>
        <begin position="431"/>
        <end position="453"/>
    </location>
</feature>
<dbReference type="GO" id="GO:0005886">
    <property type="term" value="C:plasma membrane"/>
    <property type="evidence" value="ECO:0007669"/>
    <property type="project" value="UniProtKB-SubCell"/>
</dbReference>
<accession>A0A1K1LQN6</accession>
<keyword evidence="5 6" id="KW-0472">Membrane</keyword>
<dbReference type="Pfam" id="PF02687">
    <property type="entry name" value="FtsX"/>
    <property type="match status" value="2"/>
</dbReference>
<reference evidence="9 10" key="1">
    <citation type="submission" date="2016-11" db="EMBL/GenBank/DDBJ databases">
        <authorList>
            <person name="Jaros S."/>
            <person name="Januszkiewicz K."/>
            <person name="Wedrychowicz H."/>
        </authorList>
    </citation>
    <scope>NUCLEOTIDE SEQUENCE [LARGE SCALE GENOMIC DNA]</scope>
    <source>
        <strain evidence="9 10">CGMCC 1.12145</strain>
    </source>
</reference>
<feature type="transmembrane region" description="Helical" evidence="6">
    <location>
        <begin position="766"/>
        <end position="786"/>
    </location>
</feature>
<dbReference type="GO" id="GO:0022857">
    <property type="term" value="F:transmembrane transporter activity"/>
    <property type="evidence" value="ECO:0007669"/>
    <property type="project" value="TreeGrafter"/>
</dbReference>
<feature type="transmembrane region" description="Helical" evidence="6">
    <location>
        <begin position="732"/>
        <end position="751"/>
    </location>
</feature>
<dbReference type="AlphaFoldDB" id="A0A1K1LQN6"/>
<comment type="subcellular location">
    <subcellularLocation>
        <location evidence="1">Cell membrane</location>
        <topology evidence="1">Multi-pass membrane protein</topology>
    </subcellularLocation>
</comment>
<keyword evidence="3 6" id="KW-0812">Transmembrane</keyword>
<evidence type="ECO:0000256" key="4">
    <source>
        <dbReference type="ARBA" id="ARBA00022989"/>
    </source>
</evidence>
<feature type="transmembrane region" description="Helical" evidence="6">
    <location>
        <begin position="386"/>
        <end position="410"/>
    </location>
</feature>
<feature type="transmembrane region" description="Helical" evidence="6">
    <location>
        <begin position="21"/>
        <end position="43"/>
    </location>
</feature>
<organism evidence="9 10">
    <name type="scientific">Sinomicrobium oceani</name>
    <dbReference type="NCBI Taxonomy" id="1150368"/>
    <lineage>
        <taxon>Bacteria</taxon>
        <taxon>Pseudomonadati</taxon>
        <taxon>Bacteroidota</taxon>
        <taxon>Flavobacteriia</taxon>
        <taxon>Flavobacteriales</taxon>
        <taxon>Flavobacteriaceae</taxon>
        <taxon>Sinomicrobium</taxon>
    </lineage>
</organism>
<dbReference type="PANTHER" id="PTHR30572">
    <property type="entry name" value="MEMBRANE COMPONENT OF TRANSPORTER-RELATED"/>
    <property type="match status" value="1"/>
</dbReference>
<dbReference type="STRING" id="1150368.SAMN02927921_00182"/>
<dbReference type="InterPro" id="IPR003838">
    <property type="entry name" value="ABC3_permease_C"/>
</dbReference>
<feature type="transmembrane region" description="Helical" evidence="6">
    <location>
        <begin position="292"/>
        <end position="312"/>
    </location>
</feature>
<evidence type="ECO:0000256" key="5">
    <source>
        <dbReference type="ARBA" id="ARBA00023136"/>
    </source>
</evidence>
<sequence length="804" mass="90355">MIRNYIKIAFRNLWKNRIFSGLNSIGLTIAFTIALLLCMTAVYNLSFDRFHQNADHTYLIYYRKQVPKGAKDLVTLPSPFSQTLKDEVPGVDRIARYTENSLVAVHKDKEIYVDIAYSDPDFFSIFTFPELEGNATRTLQDKSGIVITQKTAKKLFGTDQVLGQTLSVIVNGQEEPYTIGAVLSDIPKQSSMDFDLVLNYTNISGYDNRKDSWDSKNHQEYLTLEKGVSVKDFEKNTRAFTALHFEQEIKVSKRDGAQPDENGEYMQMRLLPFRDHHFIRYSNQILSVSRTFPYMILGIAGLIVFIACVNFINMNIGTNLKRLREIGVRKTLGAEKKQLFFQFWMESVLIFAFALTLGIFMSWLLLPEYKNLFRTGADFSSILSPASILISFWVFAAITCIAGGYPAYVLSKLGTVQTLKGKVETGGKHRLRSALIVVQFCIAILLISCTLVISDQIRYLTGKDLGFDKEQVISFPLNGKNRSRLDVDLLRNELSGKPGILSMTASDNNLGLGRDGSRMTSRLGFEYHGREITTDMLIVDYDYPETLGIPLASGRSFSRDFATDSLSILINESMATEIGEKDALHTTMNLDNKQYTVIGIVKNYHFEDMHKTITPITFFLRPTDNPAYAYVKVGPGNLSASLAIVEKAWKKIEPNAEFLGSYLDENIDRTLRDEKNMASLVTSGAVIAIILSCIGIFAISLLTIAQRTKEIGIRKVVGASTTTITVLLSKDFLKLVLIAFIIVTPVSWWFLQQWLQSYAYRIDLSIWLFLIAGSLTMVIAFATLSIRTIKAAMANPVKSLKTDG</sequence>
<evidence type="ECO:0000256" key="6">
    <source>
        <dbReference type="SAM" id="Phobius"/>
    </source>
</evidence>
<feature type="domain" description="ABC3 transporter permease C-terminal" evidence="7">
    <location>
        <begin position="685"/>
        <end position="787"/>
    </location>
</feature>
<dbReference type="Pfam" id="PF12704">
    <property type="entry name" value="MacB_PCD"/>
    <property type="match status" value="2"/>
</dbReference>
<feature type="domain" description="MacB-like periplasmic core" evidence="8">
    <location>
        <begin position="533"/>
        <end position="638"/>
    </location>
</feature>
<gene>
    <name evidence="9" type="ORF">SAMN02927921_00182</name>
</gene>
<keyword evidence="10" id="KW-1185">Reference proteome</keyword>
<feature type="domain" description="ABC3 transporter permease C-terminal" evidence="7">
    <location>
        <begin position="299"/>
        <end position="413"/>
    </location>
</feature>